<dbReference type="PROSITE" id="PS50042">
    <property type="entry name" value="CNMP_BINDING_3"/>
    <property type="match status" value="1"/>
</dbReference>
<dbReference type="CDD" id="cd00038">
    <property type="entry name" value="CAP_ED"/>
    <property type="match status" value="1"/>
</dbReference>
<proteinExistence type="predicted"/>
<dbReference type="InterPro" id="IPR000595">
    <property type="entry name" value="cNMP-bd_dom"/>
</dbReference>
<protein>
    <submittedName>
        <fullName evidence="2">Crp/Fnr family transcriptional regulator</fullName>
    </submittedName>
</protein>
<dbReference type="SUPFAM" id="SSF51206">
    <property type="entry name" value="cAMP-binding domain-like"/>
    <property type="match status" value="1"/>
</dbReference>
<feature type="domain" description="Cyclic nucleotide-binding" evidence="1">
    <location>
        <begin position="33"/>
        <end position="128"/>
    </location>
</feature>
<dbReference type="Pfam" id="PF00027">
    <property type="entry name" value="cNMP_binding"/>
    <property type="match status" value="1"/>
</dbReference>
<evidence type="ECO:0000259" key="1">
    <source>
        <dbReference type="PROSITE" id="PS50042"/>
    </source>
</evidence>
<evidence type="ECO:0000313" key="3">
    <source>
        <dbReference type="Proteomes" id="UP001319200"/>
    </source>
</evidence>
<gene>
    <name evidence="2" type="ORF">KK083_07105</name>
</gene>
<keyword evidence="3" id="KW-1185">Reference proteome</keyword>
<dbReference type="RefSeq" id="WP_254161934.1">
    <property type="nucleotide sequence ID" value="NZ_JAHESF010000005.1"/>
</dbReference>
<dbReference type="Proteomes" id="UP001319200">
    <property type="component" value="Unassembled WGS sequence"/>
</dbReference>
<dbReference type="EMBL" id="JAHESF010000005">
    <property type="protein sequence ID" value="MBT1696634.1"/>
    <property type="molecule type" value="Genomic_DNA"/>
</dbReference>
<accession>A0AAP2DJC8</accession>
<name>A0AAP2DJC8_9BACT</name>
<organism evidence="2 3">
    <name type="scientific">Chryseosolibacter histidini</name>
    <dbReference type="NCBI Taxonomy" id="2782349"/>
    <lineage>
        <taxon>Bacteria</taxon>
        <taxon>Pseudomonadati</taxon>
        <taxon>Bacteroidota</taxon>
        <taxon>Cytophagia</taxon>
        <taxon>Cytophagales</taxon>
        <taxon>Chryseotaleaceae</taxon>
        <taxon>Chryseosolibacter</taxon>
    </lineage>
</organism>
<evidence type="ECO:0000313" key="2">
    <source>
        <dbReference type="EMBL" id="MBT1696634.1"/>
    </source>
</evidence>
<sequence length="213" mass="24698">MNVDQIYRVVKLSPERPMKNLELILQNIAKHISLTEEEKRLFTGMLEARHLKKKDVILKQGEVCKYSTFIVDGALKGFTVGKDGSEHVINFALKDWWIADMYSLISQQPGMLTIEAIADSEVLLLSKQDQLLLYEKVPKFERFFRILVENSLVASQQRLINNLSLTAEERYRFFMKKYPFILECAPLHSIASYLGITPEFLSKIRRRMAGKLK</sequence>
<dbReference type="SMART" id="SM00100">
    <property type="entry name" value="cNMP"/>
    <property type="match status" value="1"/>
</dbReference>
<comment type="caution">
    <text evidence="2">The sequence shown here is derived from an EMBL/GenBank/DDBJ whole genome shotgun (WGS) entry which is preliminary data.</text>
</comment>
<reference evidence="2 3" key="1">
    <citation type="submission" date="2021-05" db="EMBL/GenBank/DDBJ databases">
        <title>A Polyphasic approach of four new species of the genus Ohtaekwangia: Ohtaekwangia histidinii sp. nov., Ohtaekwangia cretensis sp. nov., Ohtaekwangia indiensis sp. nov., Ohtaekwangia reichenbachii sp. nov. from diverse environment.</title>
        <authorList>
            <person name="Octaviana S."/>
        </authorList>
    </citation>
    <scope>NUCLEOTIDE SEQUENCE [LARGE SCALE GENOMIC DNA]</scope>
    <source>
        <strain evidence="2 3">PWU4</strain>
    </source>
</reference>
<dbReference type="Gene3D" id="2.60.120.10">
    <property type="entry name" value="Jelly Rolls"/>
    <property type="match status" value="1"/>
</dbReference>
<dbReference type="InterPro" id="IPR018490">
    <property type="entry name" value="cNMP-bd_dom_sf"/>
</dbReference>
<dbReference type="AlphaFoldDB" id="A0AAP2DJC8"/>
<dbReference type="InterPro" id="IPR014710">
    <property type="entry name" value="RmlC-like_jellyroll"/>
</dbReference>